<proteinExistence type="predicted"/>
<evidence type="ECO:0000313" key="2">
    <source>
        <dbReference type="EMBL" id="CAF4216172.1"/>
    </source>
</evidence>
<reference evidence="2" key="1">
    <citation type="submission" date="2021-02" db="EMBL/GenBank/DDBJ databases">
        <authorList>
            <person name="Nowell W R."/>
        </authorList>
    </citation>
    <scope>NUCLEOTIDE SEQUENCE</scope>
</reference>
<feature type="non-terminal residue" evidence="2">
    <location>
        <position position="82"/>
    </location>
</feature>
<dbReference type="Proteomes" id="UP000676336">
    <property type="component" value="Unassembled WGS sequence"/>
</dbReference>
<feature type="compositionally biased region" description="Basic and acidic residues" evidence="1">
    <location>
        <begin position="51"/>
        <end position="62"/>
    </location>
</feature>
<dbReference type="AlphaFoldDB" id="A0A8S2SCX1"/>
<dbReference type="EMBL" id="CAJOBI010020950">
    <property type="protein sequence ID" value="CAF4216172.1"/>
    <property type="molecule type" value="Genomic_DNA"/>
</dbReference>
<comment type="caution">
    <text evidence="2">The sequence shown here is derived from an EMBL/GenBank/DDBJ whole genome shotgun (WGS) entry which is preliminary data.</text>
</comment>
<sequence>MINEQMKDQHRTETQQLREKEMHYKADIAEYQKEIKQPKQQMEHEQIRLNEIHEENQDESNHMKRTVQVQNEQPMGEMDSDS</sequence>
<protein>
    <submittedName>
        <fullName evidence="2">Uncharacterized protein</fullName>
    </submittedName>
</protein>
<gene>
    <name evidence="2" type="ORF">SMN809_LOCUS22517</name>
</gene>
<feature type="region of interest" description="Disordered" evidence="1">
    <location>
        <begin position="51"/>
        <end position="82"/>
    </location>
</feature>
<organism evidence="2 3">
    <name type="scientific">Rotaria magnacalcarata</name>
    <dbReference type="NCBI Taxonomy" id="392030"/>
    <lineage>
        <taxon>Eukaryota</taxon>
        <taxon>Metazoa</taxon>
        <taxon>Spiralia</taxon>
        <taxon>Gnathifera</taxon>
        <taxon>Rotifera</taxon>
        <taxon>Eurotatoria</taxon>
        <taxon>Bdelloidea</taxon>
        <taxon>Philodinida</taxon>
        <taxon>Philodinidae</taxon>
        <taxon>Rotaria</taxon>
    </lineage>
</organism>
<name>A0A8S2SCX1_9BILA</name>
<evidence type="ECO:0000313" key="3">
    <source>
        <dbReference type="Proteomes" id="UP000676336"/>
    </source>
</evidence>
<evidence type="ECO:0000256" key="1">
    <source>
        <dbReference type="SAM" id="MobiDB-lite"/>
    </source>
</evidence>
<accession>A0A8S2SCX1</accession>